<evidence type="ECO:0000256" key="13">
    <source>
        <dbReference type="ARBA" id="ARBA00023242"/>
    </source>
</evidence>
<dbReference type="GO" id="GO:0006302">
    <property type="term" value="P:double-strand break repair"/>
    <property type="evidence" value="ECO:0007669"/>
    <property type="project" value="InterPro"/>
</dbReference>
<evidence type="ECO:0000256" key="4">
    <source>
        <dbReference type="ARBA" id="ARBA00009439"/>
    </source>
</evidence>
<keyword evidence="10" id="KW-0862">Zinc</keyword>
<feature type="coiled-coil region" evidence="15">
    <location>
        <begin position="743"/>
        <end position="784"/>
    </location>
</feature>
<dbReference type="RefSeq" id="XP_016260683.1">
    <property type="nucleotide sequence ID" value="XM_016408929.1"/>
</dbReference>
<dbReference type="GO" id="GO:0043047">
    <property type="term" value="F:single-stranded telomeric DNA binding"/>
    <property type="evidence" value="ECO:0007669"/>
    <property type="project" value="TreeGrafter"/>
</dbReference>
<dbReference type="InterPro" id="IPR027417">
    <property type="entry name" value="P-loop_NTPase"/>
</dbReference>
<dbReference type="FunFam" id="3.40.50.300:FF:001195">
    <property type="entry name" value="DNA repair protein rad50"/>
    <property type="match status" value="1"/>
</dbReference>
<dbReference type="VEuPathDB" id="FungiDB:PV06_07665"/>
<dbReference type="GO" id="GO:0051880">
    <property type="term" value="F:G-quadruplex DNA binding"/>
    <property type="evidence" value="ECO:0007669"/>
    <property type="project" value="TreeGrafter"/>
</dbReference>
<dbReference type="Proteomes" id="UP000053342">
    <property type="component" value="Unassembled WGS sequence"/>
</dbReference>
<evidence type="ECO:0000256" key="2">
    <source>
        <dbReference type="ARBA" id="ARBA00004123"/>
    </source>
</evidence>
<dbReference type="GO" id="GO:0016887">
    <property type="term" value="F:ATP hydrolysis activity"/>
    <property type="evidence" value="ECO:0007669"/>
    <property type="project" value="InterPro"/>
</dbReference>
<feature type="coiled-coil region" evidence="15">
    <location>
        <begin position="828"/>
        <end position="855"/>
    </location>
</feature>
<evidence type="ECO:0000256" key="8">
    <source>
        <dbReference type="ARBA" id="ARBA00022763"/>
    </source>
</evidence>
<comment type="catalytic activity">
    <reaction evidence="14">
        <text>ATP + H2O = ADP + phosphate + H(+)</text>
        <dbReference type="Rhea" id="RHEA:13065"/>
        <dbReference type="ChEBI" id="CHEBI:15377"/>
        <dbReference type="ChEBI" id="CHEBI:15378"/>
        <dbReference type="ChEBI" id="CHEBI:30616"/>
        <dbReference type="ChEBI" id="CHEBI:43474"/>
        <dbReference type="ChEBI" id="CHEBI:456216"/>
    </reaction>
</comment>
<dbReference type="STRING" id="215243.A0A0D2BSN7"/>
<keyword evidence="7" id="KW-0479">Metal-binding</keyword>
<dbReference type="NCBIfam" id="TIGR00606">
    <property type="entry name" value="rad50"/>
    <property type="match status" value="1"/>
</dbReference>
<dbReference type="GO" id="GO:0046872">
    <property type="term" value="F:metal ion binding"/>
    <property type="evidence" value="ECO:0007669"/>
    <property type="project" value="UniProtKB-KW"/>
</dbReference>
<dbReference type="GO" id="GO:0070192">
    <property type="term" value="P:chromosome organization involved in meiotic cell cycle"/>
    <property type="evidence" value="ECO:0007669"/>
    <property type="project" value="TreeGrafter"/>
</dbReference>
<evidence type="ECO:0000256" key="5">
    <source>
        <dbReference type="ARBA" id="ARBA00017893"/>
    </source>
</evidence>
<protein>
    <recommendedName>
        <fullName evidence="5">DNA repair protein RAD50</fullName>
    </recommendedName>
</protein>
<dbReference type="GO" id="GO:0000722">
    <property type="term" value="P:telomere maintenance via recombination"/>
    <property type="evidence" value="ECO:0007669"/>
    <property type="project" value="TreeGrafter"/>
</dbReference>
<dbReference type="HOGENOM" id="CLU_006184_0_0_1"/>
<keyword evidence="8" id="KW-0227">DNA damage</keyword>
<dbReference type="InterPro" id="IPR038729">
    <property type="entry name" value="Rad50/SbcC_AAA"/>
</dbReference>
<sequence length="1306" mass="149589">MSRLQSMQLSGIRSFGPSDPETVKFETPLTLIVGQNGSGKTTIIEALKFAFTGMQPPNTKIGGAFINDPKLGNEKNVKAMVRVAFKDAKGTSYVISRRLELSVKKTARSLKSLEVSLNISKKGVKTVLSSRVAEMDSILPRYLGVGTAIIDNVIFCHQDESLWPLSDPSTLKKKFDEIFEAQKYTKAIDNIKQIRKKQHEELGKYKILEDHAKLDKDRARKVSANGHKIAAIVEDLRVEIQDLQKRSAQARAMADEAWRKGEDYAKVLGLLEGKRIEARGRKSTIDGLKEHLEEIDESDDWLQKTLEQFEDKQQELKDEIRTKQERYIERQDELKRLGKQREEQVKLKGKYEQEKEEHERHLVRRREMVQAVATKHQIRRYDDLTDDSRVEEFLLKVKKILQDQKVALDRAKLEHASERREAQTLVNKLTERKAALQDNKVGIRKQIDSNDRDAGEFQRKVNQINVDEGSRAVVESRIEDLKNKLIHAREAAETADWDNKLQDANSQLQSLERSNSKLGDEIVQTTQRAGELARLSHLKQELKDRQRSLETLLSAHSDRINKVMADQEWTPATVEAVYQEALGTVSAKLSSAERERDSVGRRLEQASFRQKTLRDELNRKRSEAKDCDKQIRAVVAAGPEAYDEALQQAEADADFARDESGGFAGLHDYYKKVLQSLEAPKPACRTCSRGFKSPDDPALVRTKKRMQELVAKTLEDFERTNPKEAEAEYKRLLDLGLAVETWKKLANADIPAAEQDLSDLKEQRERIESELEEHDKIAEQALQVKQDVESIGRTVASISKYHGEIGTLGAQVEELSTKQSQQTTGRTLEDIREELNSTTEKIRSIQNVMERLRTDQEQSRAALSSQELELRDLKGELNTIGHQLDKKASLAARVEEFREQNRKLRDDLNKLDRDIEALDPDIATAKAKSEDIEQRTATKEREMANEQSKLSESVNGLDLLNDQVQAYIDRNGPNQVAHVNRELSHLERELDNAQTEQGKLTREINKINDQIRDSEATRRRYSDTLRYRQETKMLSQLEEEIEELASQNSEEDRDNFQQEAKKYQNEYNKLSAEQARKYGEMTSKDAQLSELMDDYNLNLVDAANRYKEAHIKVEATKAAVEDLGRYGGALDKAIMKYHSLKMEQINAIIDELWRKTYKGSDVDTLLIRADNESGRANRSYNYRVVMVKRDVEMDMRGRCSAGQKVLASIIIRLALAECFSANCGLIALDEPTTNLDRENIESLAESLRDIIRERQQQSNFQLIVITHDEDFLRKMDCADFANYYYRVSRDQAENSIIERQLITEVL</sequence>
<evidence type="ECO:0000256" key="9">
    <source>
        <dbReference type="ARBA" id="ARBA00022801"/>
    </source>
</evidence>
<evidence type="ECO:0000256" key="6">
    <source>
        <dbReference type="ARBA" id="ARBA00022454"/>
    </source>
</evidence>
<dbReference type="InterPro" id="IPR004584">
    <property type="entry name" value="Rad50_eukaryotes"/>
</dbReference>
<dbReference type="GO" id="GO:0030870">
    <property type="term" value="C:Mre11 complex"/>
    <property type="evidence" value="ECO:0007669"/>
    <property type="project" value="InterPro"/>
</dbReference>
<feature type="coiled-coil region" evidence="15">
    <location>
        <begin position="471"/>
        <end position="552"/>
    </location>
</feature>
<keyword evidence="12" id="KW-0234">DNA repair</keyword>
<keyword evidence="6" id="KW-0158">Chromosome</keyword>
<evidence type="ECO:0000256" key="11">
    <source>
        <dbReference type="ARBA" id="ARBA00023054"/>
    </source>
</evidence>
<evidence type="ECO:0000256" key="12">
    <source>
        <dbReference type="ARBA" id="ARBA00023204"/>
    </source>
</evidence>
<comment type="cofactor">
    <cofactor evidence="1">
        <name>Zn(2+)</name>
        <dbReference type="ChEBI" id="CHEBI:29105"/>
    </cofactor>
</comment>
<name>A0A0D2BSN7_9EURO</name>
<feature type="coiled-coil region" evidence="15">
    <location>
        <begin position="887"/>
        <end position="942"/>
    </location>
</feature>
<dbReference type="Gene3D" id="3.40.50.300">
    <property type="entry name" value="P-loop containing nucleotide triphosphate hydrolases"/>
    <property type="match status" value="2"/>
</dbReference>
<dbReference type="GeneID" id="27359739"/>
<evidence type="ECO:0000256" key="1">
    <source>
        <dbReference type="ARBA" id="ARBA00001947"/>
    </source>
</evidence>
<feature type="coiled-coil region" evidence="15">
    <location>
        <begin position="299"/>
        <end position="357"/>
    </location>
</feature>
<evidence type="ECO:0000256" key="15">
    <source>
        <dbReference type="SAM" id="Coils"/>
    </source>
</evidence>
<feature type="coiled-coil region" evidence="15">
    <location>
        <begin position="976"/>
        <end position="1073"/>
    </location>
</feature>
<keyword evidence="11 15" id="KW-0175">Coiled coil</keyword>
<evidence type="ECO:0000256" key="14">
    <source>
        <dbReference type="ARBA" id="ARBA00049360"/>
    </source>
</evidence>
<gene>
    <name evidence="17" type="ORF">PV06_07665</name>
</gene>
<keyword evidence="18" id="KW-1185">Reference proteome</keyword>
<reference evidence="17 18" key="1">
    <citation type="submission" date="2015-01" db="EMBL/GenBank/DDBJ databases">
        <title>The Genome Sequence of Exophiala oligosperma CBS72588.</title>
        <authorList>
            <consortium name="The Broad Institute Genomics Platform"/>
            <person name="Cuomo C."/>
            <person name="de Hoog S."/>
            <person name="Gorbushina A."/>
            <person name="Stielow B."/>
            <person name="Teixiera M."/>
            <person name="Abouelleil A."/>
            <person name="Chapman S.B."/>
            <person name="Priest M."/>
            <person name="Young S.K."/>
            <person name="Wortman J."/>
            <person name="Nusbaum C."/>
            <person name="Birren B."/>
        </authorList>
    </citation>
    <scope>NUCLEOTIDE SEQUENCE [LARGE SCALE GENOMIC DNA]</scope>
    <source>
        <strain evidence="17 18">CBS 72588</strain>
    </source>
</reference>
<evidence type="ECO:0000313" key="18">
    <source>
        <dbReference type="Proteomes" id="UP000053342"/>
    </source>
</evidence>
<dbReference type="SUPFAM" id="SSF52540">
    <property type="entry name" value="P-loop containing nucleoside triphosphate hydrolases"/>
    <property type="match status" value="2"/>
</dbReference>
<proteinExistence type="inferred from homology"/>
<evidence type="ECO:0000256" key="3">
    <source>
        <dbReference type="ARBA" id="ARBA00004286"/>
    </source>
</evidence>
<feature type="coiled-coil region" evidence="15">
    <location>
        <begin position="401"/>
        <end position="446"/>
    </location>
</feature>
<dbReference type="OrthoDB" id="18797at2759"/>
<dbReference type="GO" id="GO:0003691">
    <property type="term" value="F:double-stranded telomeric DNA binding"/>
    <property type="evidence" value="ECO:0007669"/>
    <property type="project" value="TreeGrafter"/>
</dbReference>
<dbReference type="FunFam" id="3.40.50.300:FF:000947">
    <property type="entry name" value="DNA repair protein RAD50"/>
    <property type="match status" value="1"/>
</dbReference>
<accession>A0A0D2BSN7</accession>
<dbReference type="PANTHER" id="PTHR18867">
    <property type="entry name" value="RAD50"/>
    <property type="match status" value="1"/>
</dbReference>
<evidence type="ECO:0000256" key="10">
    <source>
        <dbReference type="ARBA" id="ARBA00022833"/>
    </source>
</evidence>
<comment type="subcellular location">
    <subcellularLocation>
        <location evidence="3">Chromosome</location>
    </subcellularLocation>
    <subcellularLocation>
        <location evidence="2">Nucleus</location>
    </subcellularLocation>
</comment>
<feature type="domain" description="Rad50/SbcC-type AAA" evidence="16">
    <location>
        <begin position="7"/>
        <end position="212"/>
    </location>
</feature>
<dbReference type="GO" id="GO:0007004">
    <property type="term" value="P:telomere maintenance via telomerase"/>
    <property type="evidence" value="ECO:0007669"/>
    <property type="project" value="TreeGrafter"/>
</dbReference>
<keyword evidence="9" id="KW-0378">Hydrolase</keyword>
<evidence type="ECO:0000256" key="7">
    <source>
        <dbReference type="ARBA" id="ARBA00022723"/>
    </source>
</evidence>
<comment type="similarity">
    <text evidence="4">Belongs to the SMC family. RAD50 subfamily.</text>
</comment>
<dbReference type="GO" id="GO:0000794">
    <property type="term" value="C:condensed nuclear chromosome"/>
    <property type="evidence" value="ECO:0007669"/>
    <property type="project" value="TreeGrafter"/>
</dbReference>
<evidence type="ECO:0000259" key="16">
    <source>
        <dbReference type="Pfam" id="PF13476"/>
    </source>
</evidence>
<dbReference type="Pfam" id="PF13476">
    <property type="entry name" value="AAA_23"/>
    <property type="match status" value="1"/>
</dbReference>
<dbReference type="EMBL" id="KN847338">
    <property type="protein sequence ID" value="KIW40467.1"/>
    <property type="molecule type" value="Genomic_DNA"/>
</dbReference>
<dbReference type="Gene3D" id="1.10.287.1490">
    <property type="match status" value="1"/>
</dbReference>
<dbReference type="PANTHER" id="PTHR18867:SF12">
    <property type="entry name" value="DNA REPAIR PROTEIN RAD50"/>
    <property type="match status" value="1"/>
</dbReference>
<keyword evidence="13" id="KW-0539">Nucleus</keyword>
<organism evidence="17 18">
    <name type="scientific">Exophiala oligosperma</name>
    <dbReference type="NCBI Taxonomy" id="215243"/>
    <lineage>
        <taxon>Eukaryota</taxon>
        <taxon>Fungi</taxon>
        <taxon>Dikarya</taxon>
        <taxon>Ascomycota</taxon>
        <taxon>Pezizomycotina</taxon>
        <taxon>Eurotiomycetes</taxon>
        <taxon>Chaetothyriomycetidae</taxon>
        <taxon>Chaetothyriales</taxon>
        <taxon>Herpotrichiellaceae</taxon>
        <taxon>Exophiala</taxon>
    </lineage>
</organism>
<evidence type="ECO:0000313" key="17">
    <source>
        <dbReference type="EMBL" id="KIW40467.1"/>
    </source>
</evidence>
<dbReference type="Pfam" id="PF13558">
    <property type="entry name" value="SbcC_Walker_B"/>
    <property type="match status" value="1"/>
</dbReference>